<accession>A0A2S7XZV8</accession>
<proteinExistence type="predicted"/>
<name>A0A2S7XZV8_BEABA</name>
<sequence length="145" mass="16117">MFLLCKETYTFVLVSPCIGNRQCFTVFPGTDMCFLYMLYYSFVSFRQQLGWKSAKASAVPHSYTRLEVPGYGSMLLSDSDSVSTLEFEAPEYEYNSDQSVVVSSNTNLVSTANPSLARECDSGRLARGSTHGLNVEPILFLTEAD</sequence>
<dbReference type="EMBL" id="JRHA01000001">
    <property type="protein sequence ID" value="PQK09213.1"/>
    <property type="molecule type" value="Genomic_DNA"/>
</dbReference>
<evidence type="ECO:0000313" key="2">
    <source>
        <dbReference type="Proteomes" id="UP000237441"/>
    </source>
</evidence>
<protein>
    <submittedName>
        <fullName evidence="1">Uncharacterized protein</fullName>
    </submittedName>
</protein>
<dbReference type="AlphaFoldDB" id="A0A2S7XZV8"/>
<dbReference type="Proteomes" id="UP000237441">
    <property type="component" value="Unassembled WGS sequence"/>
</dbReference>
<dbReference type="OrthoDB" id="10517170at2759"/>
<organism evidence="1 2">
    <name type="scientific">Beauveria bassiana</name>
    <name type="common">White muscardine disease fungus</name>
    <name type="synonym">Tritirachium shiotae</name>
    <dbReference type="NCBI Taxonomy" id="176275"/>
    <lineage>
        <taxon>Eukaryota</taxon>
        <taxon>Fungi</taxon>
        <taxon>Dikarya</taxon>
        <taxon>Ascomycota</taxon>
        <taxon>Pezizomycotina</taxon>
        <taxon>Sordariomycetes</taxon>
        <taxon>Hypocreomycetidae</taxon>
        <taxon>Hypocreales</taxon>
        <taxon>Cordycipitaceae</taxon>
        <taxon>Beauveria</taxon>
    </lineage>
</organism>
<comment type="caution">
    <text evidence="1">The sequence shown here is derived from an EMBL/GenBank/DDBJ whole genome shotgun (WGS) entry which is preliminary data.</text>
</comment>
<reference evidence="1 2" key="1">
    <citation type="submission" date="2016-07" db="EMBL/GenBank/DDBJ databases">
        <title>Comparative genomics of the entomopathogenic fungus Beauveria bassiana.</title>
        <authorList>
            <person name="Valero Jimenez C.A."/>
            <person name="Zwaan B.J."/>
            <person name="Van Kan J.A."/>
            <person name="Takken W."/>
            <person name="Debets A.J."/>
            <person name="Schoustra S.E."/>
            <person name="Koenraadt C.J."/>
        </authorList>
    </citation>
    <scope>NUCLEOTIDE SEQUENCE [LARGE SCALE GENOMIC DNA]</scope>
    <source>
        <strain evidence="1 2">ARSEF 8028</strain>
    </source>
</reference>
<gene>
    <name evidence="1" type="ORF">BB8028_0001g12840</name>
</gene>
<evidence type="ECO:0000313" key="1">
    <source>
        <dbReference type="EMBL" id="PQK09213.1"/>
    </source>
</evidence>